<evidence type="ECO:0000313" key="3">
    <source>
        <dbReference type="Proteomes" id="UP001160148"/>
    </source>
</evidence>
<evidence type="ECO:0000313" key="2">
    <source>
        <dbReference type="EMBL" id="CAI6377050.1"/>
    </source>
</evidence>
<name>A0AAV0Y828_9HEMI</name>
<dbReference type="Proteomes" id="UP001160148">
    <property type="component" value="Unassembled WGS sequence"/>
</dbReference>
<dbReference type="AlphaFoldDB" id="A0AAV0Y828"/>
<keyword evidence="3" id="KW-1185">Reference proteome</keyword>
<sequence length="74" mass="8592">MSAQEVSEITPNLSEPTPEQSQNIMQERIDEVSVLTDDEKNEMCDMISNYRIDEKMADEFHEIICNTVIKDKKL</sequence>
<protein>
    <submittedName>
        <fullName evidence="2">Uncharacterized protein</fullName>
    </submittedName>
</protein>
<reference evidence="2 3" key="1">
    <citation type="submission" date="2023-01" db="EMBL/GenBank/DDBJ databases">
        <authorList>
            <person name="Whitehead M."/>
        </authorList>
    </citation>
    <scope>NUCLEOTIDE SEQUENCE [LARGE SCALE GENOMIC DNA]</scope>
</reference>
<organism evidence="2 3">
    <name type="scientific">Macrosiphum euphorbiae</name>
    <name type="common">potato aphid</name>
    <dbReference type="NCBI Taxonomy" id="13131"/>
    <lineage>
        <taxon>Eukaryota</taxon>
        <taxon>Metazoa</taxon>
        <taxon>Ecdysozoa</taxon>
        <taxon>Arthropoda</taxon>
        <taxon>Hexapoda</taxon>
        <taxon>Insecta</taxon>
        <taxon>Pterygota</taxon>
        <taxon>Neoptera</taxon>
        <taxon>Paraneoptera</taxon>
        <taxon>Hemiptera</taxon>
        <taxon>Sternorrhyncha</taxon>
        <taxon>Aphidomorpha</taxon>
        <taxon>Aphidoidea</taxon>
        <taxon>Aphididae</taxon>
        <taxon>Macrosiphini</taxon>
        <taxon>Macrosiphum</taxon>
    </lineage>
</organism>
<comment type="caution">
    <text evidence="2">The sequence shown here is derived from an EMBL/GenBank/DDBJ whole genome shotgun (WGS) entry which is preliminary data.</text>
</comment>
<evidence type="ECO:0000256" key="1">
    <source>
        <dbReference type="SAM" id="MobiDB-lite"/>
    </source>
</evidence>
<dbReference type="EMBL" id="CARXXK010001631">
    <property type="protein sequence ID" value="CAI6377050.1"/>
    <property type="molecule type" value="Genomic_DNA"/>
</dbReference>
<gene>
    <name evidence="2" type="ORF">MEUPH1_LOCUS30360</name>
</gene>
<proteinExistence type="predicted"/>
<accession>A0AAV0Y828</accession>
<feature type="region of interest" description="Disordered" evidence="1">
    <location>
        <begin position="1"/>
        <end position="22"/>
    </location>
</feature>